<comment type="similarity">
    <text evidence="1">Belongs to the barstar family.</text>
</comment>
<dbReference type="Pfam" id="PF01337">
    <property type="entry name" value="Barstar"/>
    <property type="match status" value="1"/>
</dbReference>
<accession>A0A285IQ07</accession>
<dbReference type="Gene3D" id="3.30.370.10">
    <property type="entry name" value="Barstar-like"/>
    <property type="match status" value="1"/>
</dbReference>
<evidence type="ECO:0000313" key="4">
    <source>
        <dbReference type="Proteomes" id="UP000219353"/>
    </source>
</evidence>
<dbReference type="SUPFAM" id="SSF52038">
    <property type="entry name" value="Barstar-related"/>
    <property type="match status" value="1"/>
</dbReference>
<reference evidence="4" key="1">
    <citation type="submission" date="2017-09" db="EMBL/GenBank/DDBJ databases">
        <authorList>
            <person name="Varghese N."/>
            <person name="Submissions S."/>
        </authorList>
    </citation>
    <scope>NUCLEOTIDE SEQUENCE [LARGE SCALE GENOMIC DNA]</scope>
    <source>
        <strain evidence="4">CGMCC 1.12461</strain>
    </source>
</reference>
<dbReference type="InterPro" id="IPR000468">
    <property type="entry name" value="Barstar"/>
</dbReference>
<evidence type="ECO:0000256" key="1">
    <source>
        <dbReference type="ARBA" id="ARBA00006845"/>
    </source>
</evidence>
<evidence type="ECO:0000259" key="2">
    <source>
        <dbReference type="Pfam" id="PF01337"/>
    </source>
</evidence>
<dbReference type="EMBL" id="OBEB01000002">
    <property type="protein sequence ID" value="SNY50099.1"/>
    <property type="molecule type" value="Genomic_DNA"/>
</dbReference>
<organism evidence="3 4">
    <name type="scientific">Arsukibacterium tuosuense</name>
    <dbReference type="NCBI Taxonomy" id="1323745"/>
    <lineage>
        <taxon>Bacteria</taxon>
        <taxon>Pseudomonadati</taxon>
        <taxon>Pseudomonadota</taxon>
        <taxon>Gammaproteobacteria</taxon>
        <taxon>Chromatiales</taxon>
        <taxon>Chromatiaceae</taxon>
        <taxon>Arsukibacterium</taxon>
    </lineage>
</organism>
<proteinExistence type="inferred from homology"/>
<dbReference type="Proteomes" id="UP000219353">
    <property type="component" value="Unassembled WGS sequence"/>
</dbReference>
<keyword evidence="4" id="KW-1185">Reference proteome</keyword>
<dbReference type="InterPro" id="IPR035905">
    <property type="entry name" value="Barstar-like_sf"/>
</dbReference>
<dbReference type="OrthoDB" id="7575400at2"/>
<sequence>MIKQANNNQIILQHAIAPANAICLAQDGKLNKQSILTCLQKHFSFPDYFGGNFDAAYDLLLDIVDTLTAPTLWRFCTGSQPTTDSDALASWQQLMQDLMHYADSKGVKLQVELFIEP</sequence>
<evidence type="ECO:0000313" key="3">
    <source>
        <dbReference type="EMBL" id="SNY50099.1"/>
    </source>
</evidence>
<gene>
    <name evidence="3" type="ORF">SAMN06297280_1627</name>
</gene>
<feature type="domain" description="Barstar (barnase inhibitor)" evidence="2">
    <location>
        <begin position="30"/>
        <end position="113"/>
    </location>
</feature>
<dbReference type="AlphaFoldDB" id="A0A285IQ07"/>
<protein>
    <submittedName>
        <fullName evidence="3">Barstar (Barnase inhibitor)</fullName>
    </submittedName>
</protein>
<dbReference type="RefSeq" id="WP_097110874.1">
    <property type="nucleotide sequence ID" value="NZ_OBEB01000002.1"/>
</dbReference>
<name>A0A285IQ07_9GAMM</name>